<gene>
    <name evidence="1" type="ORF">E6A44_019490</name>
</gene>
<evidence type="ECO:0000313" key="2">
    <source>
        <dbReference type="Proteomes" id="UP001517247"/>
    </source>
</evidence>
<keyword evidence="2" id="KW-1185">Reference proteome</keyword>
<evidence type="ECO:0000313" key="1">
    <source>
        <dbReference type="EMBL" id="MFN0257777.1"/>
    </source>
</evidence>
<proteinExistence type="predicted"/>
<accession>A0ABW9JB42</accession>
<comment type="caution">
    <text evidence="1">The sequence shown here is derived from an EMBL/GenBank/DDBJ whole genome shotgun (WGS) entry which is preliminary data.</text>
</comment>
<dbReference type="Proteomes" id="UP001517247">
    <property type="component" value="Unassembled WGS sequence"/>
</dbReference>
<protein>
    <submittedName>
        <fullName evidence="1">Uncharacterized protein</fullName>
    </submittedName>
</protein>
<dbReference type="RefSeq" id="WP_138724854.1">
    <property type="nucleotide sequence ID" value="NZ_SSHJ02000010.1"/>
</dbReference>
<organism evidence="1 2">
    <name type="scientific">Pedobacter ureilyticus</name>
    <dbReference type="NCBI Taxonomy" id="1393051"/>
    <lineage>
        <taxon>Bacteria</taxon>
        <taxon>Pseudomonadati</taxon>
        <taxon>Bacteroidota</taxon>
        <taxon>Sphingobacteriia</taxon>
        <taxon>Sphingobacteriales</taxon>
        <taxon>Sphingobacteriaceae</taxon>
        <taxon>Pedobacter</taxon>
    </lineage>
</organism>
<reference evidence="1 2" key="1">
    <citation type="submission" date="2024-12" db="EMBL/GenBank/DDBJ databases">
        <authorList>
            <person name="Hu S."/>
        </authorList>
    </citation>
    <scope>NUCLEOTIDE SEQUENCE [LARGE SCALE GENOMIC DNA]</scope>
    <source>
        <strain evidence="1 2">THG-T11</strain>
    </source>
</reference>
<name>A0ABW9JB42_9SPHI</name>
<dbReference type="EMBL" id="SSHJ02000010">
    <property type="protein sequence ID" value="MFN0257777.1"/>
    <property type="molecule type" value="Genomic_DNA"/>
</dbReference>
<sequence length="151" mass="17632">MGHVNSPTTIIELETWMKTNCFNFNSYAINGNNIDEGFGIENTAGLFVWYYTERGKKDAIKHFHTEQEIVRYAFEQIRADKWAKTHCIGFSANFHKIAELKNELRQMNIDFFGGQIPFYGVDSPVYRIYVLGCDILKTAHLKEIYMNEKPY</sequence>